<protein>
    <submittedName>
        <fullName evidence="1">Uncharacterized protein</fullName>
    </submittedName>
</protein>
<dbReference type="HOGENOM" id="CLU_1303690_0_0_5"/>
<organism evidence="1 2">
    <name type="scientific">Methylorubrum extorquens (strain ATCC 14718 / DSM 1338 / JCM 2805 / NCIMB 9133 / AM1)</name>
    <name type="common">Methylobacterium extorquens</name>
    <dbReference type="NCBI Taxonomy" id="272630"/>
    <lineage>
        <taxon>Bacteria</taxon>
        <taxon>Pseudomonadati</taxon>
        <taxon>Pseudomonadota</taxon>
        <taxon>Alphaproteobacteria</taxon>
        <taxon>Hyphomicrobiales</taxon>
        <taxon>Methylobacteriaceae</taxon>
        <taxon>Methylorubrum</taxon>
    </lineage>
</organism>
<dbReference type="RefSeq" id="WP_012753536.1">
    <property type="nucleotide sequence ID" value="NC_012811.1"/>
</dbReference>
<dbReference type="AlphaFoldDB" id="C5B3D8"/>
<evidence type="ECO:0000313" key="2">
    <source>
        <dbReference type="Proteomes" id="UP000009081"/>
    </source>
</evidence>
<sequence length="211" mass="22888">MLTALSRRGLMVEGFKLKTKWVAAMGHEELLAKLEARQALIVHFSHRAAMRGDLVYPTDLHQVLAEREAWALSCSVLTPGHSMDVVGSVGVVLEPRTAEDVLRVHHDDAGAFEVGMESLSMGKALSDASFDESIDLVVPGSYNEWRVRGAAPKGLFVVNPAVIMVRQEISFEGPDGPMTTIGEVPISLDAVRATFPGWPIWTMTSAGPQVL</sequence>
<dbReference type="Proteomes" id="UP000009081">
    <property type="component" value="Plasmid megaplasmid"/>
</dbReference>
<name>C5B3D8_METEA</name>
<proteinExistence type="predicted"/>
<keyword evidence="2" id="KW-1185">Reference proteome</keyword>
<keyword evidence="1" id="KW-0614">Plasmid</keyword>
<dbReference type="EMBL" id="CP001511">
    <property type="protein sequence ID" value="ACS42970.1"/>
    <property type="molecule type" value="Genomic_DNA"/>
</dbReference>
<gene>
    <name evidence="1" type="ordered locus">MexAM1_META2p0032</name>
</gene>
<reference evidence="1 2" key="1">
    <citation type="journal article" date="2009" name="PLoS ONE">
        <title>Methylobacterium genome sequences: a reference blueprint to investigate microbial metabolism of C1 compounds from natural and industrial sources.</title>
        <authorList>
            <person name="Vuilleumier S."/>
            <person name="Chistoserdova L."/>
            <person name="Lee M.-C."/>
            <person name="Bringel F."/>
            <person name="Lajus A."/>
            <person name="Zhou Y."/>
            <person name="Gourion B."/>
            <person name="Barbe V."/>
            <person name="Chang J."/>
            <person name="Cruveiller S."/>
            <person name="Dossat C."/>
            <person name="Gillett W."/>
            <person name="Gruffaz C."/>
            <person name="Haugen E."/>
            <person name="Hourcade E."/>
            <person name="Levy R."/>
            <person name="Mangenot S."/>
            <person name="Muller E."/>
            <person name="Nadalig T."/>
            <person name="Pagni M."/>
            <person name="Penny C."/>
            <person name="Peyraud R."/>
            <person name="Robinson D.G."/>
            <person name="Roche D."/>
            <person name="Rouy Z."/>
            <person name="Saenampechek C."/>
            <person name="Salvignol G."/>
            <person name="Vallenet D."/>
            <person name="Wu Z."/>
            <person name="Marx C.J."/>
            <person name="Vorholt J.A."/>
            <person name="Olson M.V."/>
            <person name="Kaul R."/>
            <person name="Weissenbach J."/>
            <person name="Medigue C."/>
            <person name="Lidstrom M.E."/>
        </authorList>
    </citation>
    <scope>NUCLEOTIDE SEQUENCE [LARGE SCALE GENOMIC DNA]</scope>
    <source>
        <strain evidence="2">ATCC 14718 / DSM 1338 / JCM 2805 / NCIMB 9133 / AM1</strain>
    </source>
</reference>
<dbReference type="KEGG" id="mea:Mex_2p0032"/>
<accession>C5B3D8</accession>
<geneLocation type="plasmid" evidence="1 2">
    <name>megaplasmid</name>
</geneLocation>
<evidence type="ECO:0000313" key="1">
    <source>
        <dbReference type="EMBL" id="ACS42970.1"/>
    </source>
</evidence>